<evidence type="ECO:0000256" key="10">
    <source>
        <dbReference type="SAM" id="Phobius"/>
    </source>
</evidence>
<dbReference type="AlphaFoldDB" id="A0A3M0CQJ4"/>
<sequence>MTVSDWTKGWRRLSLREQRLIMAAGVLILLLAGYQFLYRPLIDYRANALSDLEAARTQTAVTLAAASELAALRDAAKGREARRNDVDIRQAVSQTAQRLGVTITRIQPDPSDGLNVWIDDVGSELLFDWLLLLQDEHGVHAAKASVQKNERADTPTLRAQLLLRPGAPS</sequence>
<evidence type="ECO:0000256" key="5">
    <source>
        <dbReference type="ARBA" id="ARBA00022519"/>
    </source>
</evidence>
<evidence type="ECO:0000256" key="6">
    <source>
        <dbReference type="ARBA" id="ARBA00022692"/>
    </source>
</evidence>
<dbReference type="FunCoup" id="A0A3M0CQJ4">
    <property type="interactions" value="30"/>
</dbReference>
<dbReference type="Proteomes" id="UP000271227">
    <property type="component" value="Unassembled WGS sequence"/>
</dbReference>
<keyword evidence="7" id="KW-0653">Protein transport</keyword>
<comment type="subcellular location">
    <subcellularLocation>
        <location evidence="1">Cell inner membrane</location>
        <topology evidence="1">Single-pass membrane protein</topology>
    </subcellularLocation>
</comment>
<evidence type="ECO:0000256" key="7">
    <source>
        <dbReference type="ARBA" id="ARBA00022927"/>
    </source>
</evidence>
<dbReference type="SUPFAM" id="SSF103054">
    <property type="entry name" value="General secretion pathway protein M, EpsM"/>
    <property type="match status" value="1"/>
</dbReference>
<dbReference type="InterPro" id="IPR007690">
    <property type="entry name" value="T2SS_GspM"/>
</dbReference>
<organism evidence="11 12">
    <name type="scientific">Eilatimonas milleporae</name>
    <dbReference type="NCBI Taxonomy" id="911205"/>
    <lineage>
        <taxon>Bacteria</taxon>
        <taxon>Pseudomonadati</taxon>
        <taxon>Pseudomonadota</taxon>
        <taxon>Alphaproteobacteria</taxon>
        <taxon>Kordiimonadales</taxon>
        <taxon>Kordiimonadaceae</taxon>
        <taxon>Eilatimonas</taxon>
    </lineage>
</organism>
<keyword evidence="4" id="KW-1003">Cell membrane</keyword>
<evidence type="ECO:0000256" key="4">
    <source>
        <dbReference type="ARBA" id="ARBA00022475"/>
    </source>
</evidence>
<dbReference type="InterPro" id="IPR023229">
    <property type="entry name" value="T2SS_M_periplasmic_sf"/>
</dbReference>
<keyword evidence="9 10" id="KW-0472">Membrane</keyword>
<dbReference type="Gene3D" id="3.30.1360.100">
    <property type="entry name" value="General secretion pathway protein M, EpsM"/>
    <property type="match status" value="1"/>
</dbReference>
<gene>
    <name evidence="11" type="ORF">BXY39_0292</name>
</gene>
<dbReference type="EMBL" id="REFR01000009">
    <property type="protein sequence ID" value="RMB11808.1"/>
    <property type="molecule type" value="Genomic_DNA"/>
</dbReference>
<keyword evidence="6 10" id="KW-0812">Transmembrane</keyword>
<reference evidence="11 12" key="1">
    <citation type="submission" date="2018-10" db="EMBL/GenBank/DDBJ databases">
        <title>Genomic Encyclopedia of Archaeal and Bacterial Type Strains, Phase II (KMG-II): from individual species to whole genera.</title>
        <authorList>
            <person name="Goeker M."/>
        </authorList>
    </citation>
    <scope>NUCLEOTIDE SEQUENCE [LARGE SCALE GENOMIC DNA]</scope>
    <source>
        <strain evidence="11 12">DSM 25217</strain>
    </source>
</reference>
<dbReference type="Pfam" id="PF04612">
    <property type="entry name" value="T2SSM"/>
    <property type="match status" value="1"/>
</dbReference>
<feature type="transmembrane region" description="Helical" evidence="10">
    <location>
        <begin position="20"/>
        <end position="38"/>
    </location>
</feature>
<comment type="similarity">
    <text evidence="2">Belongs to the GSP M family.</text>
</comment>
<dbReference type="GO" id="GO:0015628">
    <property type="term" value="P:protein secretion by the type II secretion system"/>
    <property type="evidence" value="ECO:0007669"/>
    <property type="project" value="InterPro"/>
</dbReference>
<evidence type="ECO:0000313" key="12">
    <source>
        <dbReference type="Proteomes" id="UP000271227"/>
    </source>
</evidence>
<evidence type="ECO:0000256" key="9">
    <source>
        <dbReference type="ARBA" id="ARBA00023136"/>
    </source>
</evidence>
<evidence type="ECO:0000256" key="1">
    <source>
        <dbReference type="ARBA" id="ARBA00004377"/>
    </source>
</evidence>
<evidence type="ECO:0000313" key="11">
    <source>
        <dbReference type="EMBL" id="RMB11808.1"/>
    </source>
</evidence>
<evidence type="ECO:0000256" key="3">
    <source>
        <dbReference type="ARBA" id="ARBA00022448"/>
    </source>
</evidence>
<evidence type="ECO:0000256" key="8">
    <source>
        <dbReference type="ARBA" id="ARBA00022989"/>
    </source>
</evidence>
<accession>A0A3M0CQJ4</accession>
<dbReference type="GO" id="GO:0005886">
    <property type="term" value="C:plasma membrane"/>
    <property type="evidence" value="ECO:0007669"/>
    <property type="project" value="UniProtKB-SubCell"/>
</dbReference>
<keyword evidence="3" id="KW-0813">Transport</keyword>
<protein>
    <submittedName>
        <fullName evidence="11">Type II secretory pathway component PulM</fullName>
    </submittedName>
</protein>
<dbReference type="RefSeq" id="WP_121937046.1">
    <property type="nucleotide sequence ID" value="NZ_REFR01000009.1"/>
</dbReference>
<keyword evidence="5" id="KW-0997">Cell inner membrane</keyword>
<keyword evidence="8 10" id="KW-1133">Transmembrane helix</keyword>
<evidence type="ECO:0000256" key="2">
    <source>
        <dbReference type="ARBA" id="ARBA00010637"/>
    </source>
</evidence>
<comment type="caution">
    <text evidence="11">The sequence shown here is derived from an EMBL/GenBank/DDBJ whole genome shotgun (WGS) entry which is preliminary data.</text>
</comment>
<name>A0A3M0CQJ4_9PROT</name>
<dbReference type="GO" id="GO:0015627">
    <property type="term" value="C:type II protein secretion system complex"/>
    <property type="evidence" value="ECO:0007669"/>
    <property type="project" value="InterPro"/>
</dbReference>
<keyword evidence="12" id="KW-1185">Reference proteome</keyword>
<proteinExistence type="inferred from homology"/>
<dbReference type="InParanoid" id="A0A3M0CQJ4"/>